<feature type="transmembrane region" description="Helical" evidence="1">
    <location>
        <begin position="29"/>
        <end position="52"/>
    </location>
</feature>
<feature type="transmembrane region" description="Helical" evidence="1">
    <location>
        <begin position="90"/>
        <end position="113"/>
    </location>
</feature>
<dbReference type="EMBL" id="JRZE01000006">
    <property type="protein sequence ID" value="KHF42583.1"/>
    <property type="molecule type" value="Genomic_DNA"/>
</dbReference>
<proteinExistence type="predicted"/>
<feature type="transmembrane region" description="Helical" evidence="1">
    <location>
        <begin position="119"/>
        <end position="142"/>
    </location>
</feature>
<evidence type="ECO:0000313" key="2">
    <source>
        <dbReference type="EMBL" id="KHF42583.1"/>
    </source>
</evidence>
<dbReference type="OrthoDB" id="3684018at2"/>
<dbReference type="AlphaFoldDB" id="A0A837D4B7"/>
<keyword evidence="1" id="KW-0812">Transmembrane</keyword>
<reference evidence="2 3" key="1">
    <citation type="submission" date="2014-10" db="EMBL/GenBank/DDBJ databases">
        <title>Genome sequence of Micropolyspora internatus JCM3315.</title>
        <authorList>
            <person name="Shin S.-K."/>
            <person name="Yi H."/>
        </authorList>
    </citation>
    <scope>NUCLEOTIDE SEQUENCE [LARGE SCALE GENOMIC DNA]</scope>
    <source>
        <strain evidence="2 3">JCM 3315</strain>
    </source>
</reference>
<accession>A0A837D4B7</accession>
<sequence length="277" mass="28706">MLVPTTMPGVADPQAAALLQPRWDRARGLLLTALAGCPWAIVVLCVLAAVLTGATDGFTAWLIPPMAGSILPAVIALVGVRGLVHEPPRWVRAAFFTGGAQLLLGVFPVVGVAAGSGGAGAAVATVVLVLALAAVTLAVSFARRAMSTLLTPVSPELGATPFTVAVRARLRDTGLVSGSVSIGRTGLEWTARRHRAVGHDRLLFSELRDVQPTVLPEAAGPVPWLMLSDGSAVQATPGPAVLLHTPSRTVLLPVDEPHVFARLLSVRVSTWRATPPL</sequence>
<gene>
    <name evidence="2" type="ORF">MINT15_27850</name>
</gene>
<keyword evidence="1" id="KW-0472">Membrane</keyword>
<evidence type="ECO:0000313" key="3">
    <source>
        <dbReference type="Proteomes" id="UP000030848"/>
    </source>
</evidence>
<evidence type="ECO:0000256" key="1">
    <source>
        <dbReference type="SAM" id="Phobius"/>
    </source>
</evidence>
<protein>
    <submittedName>
        <fullName evidence="2">Uncharacterized protein</fullName>
    </submittedName>
</protein>
<feature type="transmembrane region" description="Helical" evidence="1">
    <location>
        <begin position="58"/>
        <end position="78"/>
    </location>
</feature>
<comment type="caution">
    <text evidence="2">The sequence shown here is derived from an EMBL/GenBank/DDBJ whole genome shotgun (WGS) entry which is preliminary data.</text>
</comment>
<dbReference type="Proteomes" id="UP000030848">
    <property type="component" value="Unassembled WGS sequence"/>
</dbReference>
<organism evidence="2 3">
    <name type="scientific">Saccharomonospora viridis</name>
    <dbReference type="NCBI Taxonomy" id="1852"/>
    <lineage>
        <taxon>Bacteria</taxon>
        <taxon>Bacillati</taxon>
        <taxon>Actinomycetota</taxon>
        <taxon>Actinomycetes</taxon>
        <taxon>Pseudonocardiales</taxon>
        <taxon>Pseudonocardiaceae</taxon>
        <taxon>Saccharomonospora</taxon>
    </lineage>
</organism>
<name>A0A837D4B7_9PSEU</name>
<dbReference type="RefSeq" id="WP_037311577.1">
    <property type="nucleotide sequence ID" value="NZ_FOWS01000001.1"/>
</dbReference>
<keyword evidence="1" id="KW-1133">Transmembrane helix</keyword>